<dbReference type="PANTHER" id="PTHR23241:SF106">
    <property type="entry name" value="DUF4149 DOMAIN-CONTAINING PROTEIN"/>
    <property type="match status" value="1"/>
</dbReference>
<feature type="transmembrane region" description="Helical" evidence="6">
    <location>
        <begin position="53"/>
        <end position="75"/>
    </location>
</feature>
<dbReference type="GeneID" id="28735011"/>
<protein>
    <submittedName>
        <fullName evidence="8">Putative mitochondrial outer membrane protein</fullName>
    </submittedName>
</protein>
<dbReference type="EMBL" id="LFJN01000021">
    <property type="protein sequence ID" value="KPI37976.1"/>
    <property type="molecule type" value="Genomic_DNA"/>
</dbReference>
<feature type="compositionally biased region" description="Basic and acidic residues" evidence="5">
    <location>
        <begin position="162"/>
        <end position="173"/>
    </location>
</feature>
<dbReference type="RefSeq" id="XP_017997939.1">
    <property type="nucleotide sequence ID" value="XM_018143131.1"/>
</dbReference>
<keyword evidence="4 6" id="KW-0472">Membrane</keyword>
<keyword evidence="3 6" id="KW-1133">Transmembrane helix</keyword>
<evidence type="ECO:0000256" key="6">
    <source>
        <dbReference type="SAM" id="Phobius"/>
    </source>
</evidence>
<keyword evidence="9" id="KW-1185">Reference proteome</keyword>
<feature type="transmembrane region" description="Helical" evidence="6">
    <location>
        <begin position="87"/>
        <end position="107"/>
    </location>
</feature>
<dbReference type="Pfam" id="PF13664">
    <property type="entry name" value="DUF4149"/>
    <property type="match status" value="1"/>
</dbReference>
<evidence type="ECO:0000313" key="9">
    <source>
        <dbReference type="Proteomes" id="UP000038010"/>
    </source>
</evidence>
<evidence type="ECO:0000256" key="1">
    <source>
        <dbReference type="ARBA" id="ARBA00004370"/>
    </source>
</evidence>
<accession>A0A0N1H6N5</accession>
<dbReference type="VEuPathDB" id="FungiDB:AB675_3106"/>
<feature type="transmembrane region" description="Helical" evidence="6">
    <location>
        <begin position="127"/>
        <end position="151"/>
    </location>
</feature>
<name>A0A0N1H6N5_9EURO</name>
<evidence type="ECO:0000313" key="8">
    <source>
        <dbReference type="EMBL" id="KPI37976.1"/>
    </source>
</evidence>
<feature type="transmembrane region" description="Helical" evidence="6">
    <location>
        <begin position="189"/>
        <end position="212"/>
    </location>
</feature>
<evidence type="ECO:0000259" key="7">
    <source>
        <dbReference type="Pfam" id="PF13664"/>
    </source>
</evidence>
<dbReference type="OrthoDB" id="1641132at2759"/>
<feature type="region of interest" description="Disordered" evidence="5">
    <location>
        <begin position="159"/>
        <end position="181"/>
    </location>
</feature>
<dbReference type="Proteomes" id="UP000038010">
    <property type="component" value="Unassembled WGS sequence"/>
</dbReference>
<dbReference type="AlphaFoldDB" id="A0A0N1H6N5"/>
<dbReference type="PANTHER" id="PTHR23241">
    <property type="entry name" value="LATE EMBRYOGENESIS ABUNDANT PLANTS LEA-RELATED"/>
    <property type="match status" value="1"/>
</dbReference>
<keyword evidence="2 6" id="KW-0812">Transmembrane</keyword>
<evidence type="ECO:0000256" key="5">
    <source>
        <dbReference type="SAM" id="MobiDB-lite"/>
    </source>
</evidence>
<evidence type="ECO:0000256" key="3">
    <source>
        <dbReference type="ARBA" id="ARBA00022989"/>
    </source>
</evidence>
<dbReference type="InterPro" id="IPR025423">
    <property type="entry name" value="TMEM205-like"/>
</dbReference>
<dbReference type="GO" id="GO:0016020">
    <property type="term" value="C:membrane"/>
    <property type="evidence" value="ECO:0007669"/>
    <property type="project" value="UniProtKB-SubCell"/>
</dbReference>
<dbReference type="InterPro" id="IPR053009">
    <property type="entry name" value="Xanthocillin_Biosynth-Assoc"/>
</dbReference>
<gene>
    <name evidence="8" type="ORF">AB675_3106</name>
</gene>
<proteinExistence type="predicted"/>
<evidence type="ECO:0000256" key="2">
    <source>
        <dbReference type="ARBA" id="ARBA00022692"/>
    </source>
</evidence>
<feature type="domain" description="TMEM205-like" evidence="7">
    <location>
        <begin position="52"/>
        <end position="163"/>
    </location>
</feature>
<reference evidence="8 9" key="1">
    <citation type="submission" date="2015-06" db="EMBL/GenBank/DDBJ databases">
        <title>Draft genome of the ant-associated black yeast Phialophora attae CBS 131958.</title>
        <authorList>
            <person name="Moreno L.F."/>
            <person name="Stielow B.J."/>
            <person name="de Hoog S."/>
            <person name="Vicente V.A."/>
            <person name="Weiss V.A."/>
            <person name="de Vries M."/>
            <person name="Cruz L.M."/>
            <person name="Souza E.M."/>
        </authorList>
    </citation>
    <scope>NUCLEOTIDE SEQUENCE [LARGE SCALE GENOMIC DNA]</scope>
    <source>
        <strain evidence="8 9">CBS 131958</strain>
    </source>
</reference>
<comment type="subcellular location">
    <subcellularLocation>
        <location evidence="1">Membrane</location>
    </subcellularLocation>
</comment>
<sequence>MTSILFSPAPYVSLQLTSSGKSTSPTRTETHISVVDKHHPKTKLTSPFPTHSYGTLLGSSLFQSFIGGVIAFRVLPRPQFATLQQATFPVFFGMQSVLPILLALTLPTERTAISTIPPSISGCLDPINRWTVLAPLATNWIVAVVNLLYLGPATTKVMRERKHQETRDGKKSYDQGPHSPEMERLNRKFGALHGASAGINLVGIAAIVYYGFYLGARMI</sequence>
<comment type="caution">
    <text evidence="8">The sequence shown here is derived from an EMBL/GenBank/DDBJ whole genome shotgun (WGS) entry which is preliminary data.</text>
</comment>
<evidence type="ECO:0000256" key="4">
    <source>
        <dbReference type="ARBA" id="ARBA00023136"/>
    </source>
</evidence>
<organism evidence="8 9">
    <name type="scientific">Cyphellophora attinorum</name>
    <dbReference type="NCBI Taxonomy" id="1664694"/>
    <lineage>
        <taxon>Eukaryota</taxon>
        <taxon>Fungi</taxon>
        <taxon>Dikarya</taxon>
        <taxon>Ascomycota</taxon>
        <taxon>Pezizomycotina</taxon>
        <taxon>Eurotiomycetes</taxon>
        <taxon>Chaetothyriomycetidae</taxon>
        <taxon>Chaetothyriales</taxon>
        <taxon>Cyphellophoraceae</taxon>
        <taxon>Cyphellophora</taxon>
    </lineage>
</organism>